<sequence>MMIILELQKLYESIMENMGYIQMFVFMVLIQPQPLLIFQIVVIIILVI</sequence>
<dbReference type="EMBL" id="LAZR01001944">
    <property type="protein sequence ID" value="KKN36766.1"/>
    <property type="molecule type" value="Genomic_DNA"/>
</dbReference>
<comment type="caution">
    <text evidence="2">The sequence shown here is derived from an EMBL/GenBank/DDBJ whole genome shotgun (WGS) entry which is preliminary data.</text>
</comment>
<reference evidence="2" key="1">
    <citation type="journal article" date="2015" name="Nature">
        <title>Complex archaea that bridge the gap between prokaryotes and eukaryotes.</title>
        <authorList>
            <person name="Spang A."/>
            <person name="Saw J.H."/>
            <person name="Jorgensen S.L."/>
            <person name="Zaremba-Niedzwiedzka K."/>
            <person name="Martijn J."/>
            <person name="Lind A.E."/>
            <person name="van Eijk R."/>
            <person name="Schleper C."/>
            <person name="Guy L."/>
            <person name="Ettema T.J."/>
        </authorList>
    </citation>
    <scope>NUCLEOTIDE SEQUENCE</scope>
</reference>
<keyword evidence="1" id="KW-0472">Membrane</keyword>
<organism evidence="2">
    <name type="scientific">marine sediment metagenome</name>
    <dbReference type="NCBI Taxonomy" id="412755"/>
    <lineage>
        <taxon>unclassified sequences</taxon>
        <taxon>metagenomes</taxon>
        <taxon>ecological metagenomes</taxon>
    </lineage>
</organism>
<evidence type="ECO:0000256" key="1">
    <source>
        <dbReference type="SAM" id="Phobius"/>
    </source>
</evidence>
<keyword evidence="1" id="KW-1133">Transmembrane helix</keyword>
<gene>
    <name evidence="2" type="ORF">LCGC14_0770260</name>
</gene>
<accession>A0A0F9SIN1</accession>
<keyword evidence="1" id="KW-0812">Transmembrane</keyword>
<dbReference type="AlphaFoldDB" id="A0A0F9SIN1"/>
<evidence type="ECO:0000313" key="2">
    <source>
        <dbReference type="EMBL" id="KKN36766.1"/>
    </source>
</evidence>
<protein>
    <submittedName>
        <fullName evidence="2">Uncharacterized protein</fullName>
    </submittedName>
</protein>
<proteinExistence type="predicted"/>
<feature type="transmembrane region" description="Helical" evidence="1">
    <location>
        <begin position="20"/>
        <end position="47"/>
    </location>
</feature>
<name>A0A0F9SIN1_9ZZZZ</name>